<gene>
    <name evidence="2" type="ORF">RM543_18275</name>
</gene>
<keyword evidence="1" id="KW-0472">Membrane</keyword>
<proteinExistence type="predicted"/>
<comment type="caution">
    <text evidence="2">The sequence shown here is derived from an EMBL/GenBank/DDBJ whole genome shotgun (WGS) entry which is preliminary data.</text>
</comment>
<evidence type="ECO:0000313" key="2">
    <source>
        <dbReference type="EMBL" id="MDT0684612.1"/>
    </source>
</evidence>
<dbReference type="RefSeq" id="WP_311694276.1">
    <property type="nucleotide sequence ID" value="NZ_JAVRHL010000007.1"/>
</dbReference>
<sequence length="133" mass="14054">MTETNNIGAHNPVADGYRRGMSDFALALTGLAAAYVIAMKAGVYGAMMGSWGFTAWCVMVLFALAVGTFAAMGLVLALSHIVSDRTQKVFICLIAFSSVFFIPGTILESLHKLETTRAEISELEAPGESSVGT</sequence>
<dbReference type="EMBL" id="JAVRHL010000007">
    <property type="protein sequence ID" value="MDT0684612.1"/>
    <property type="molecule type" value="Genomic_DNA"/>
</dbReference>
<keyword evidence="3" id="KW-1185">Reference proteome</keyword>
<protein>
    <submittedName>
        <fullName evidence="2">Uncharacterized protein</fullName>
    </submittedName>
</protein>
<name>A0ABU3DNF5_9RHOB</name>
<reference evidence="2 3" key="1">
    <citation type="submission" date="2023-09" db="EMBL/GenBank/DDBJ databases">
        <authorList>
            <person name="Rey-Velasco X."/>
        </authorList>
    </citation>
    <scope>NUCLEOTIDE SEQUENCE [LARGE SCALE GENOMIC DNA]</scope>
    <source>
        <strain evidence="2 3">F158</strain>
    </source>
</reference>
<keyword evidence="1" id="KW-1133">Transmembrane helix</keyword>
<accession>A0ABU3DNF5</accession>
<organism evidence="2 3">
    <name type="scientific">Tropicimonas omnivorans</name>
    <dbReference type="NCBI Taxonomy" id="3075590"/>
    <lineage>
        <taxon>Bacteria</taxon>
        <taxon>Pseudomonadati</taxon>
        <taxon>Pseudomonadota</taxon>
        <taxon>Alphaproteobacteria</taxon>
        <taxon>Rhodobacterales</taxon>
        <taxon>Roseobacteraceae</taxon>
        <taxon>Tropicimonas</taxon>
    </lineage>
</organism>
<evidence type="ECO:0000256" key="1">
    <source>
        <dbReference type="SAM" id="Phobius"/>
    </source>
</evidence>
<keyword evidence="1" id="KW-0812">Transmembrane</keyword>
<dbReference type="Proteomes" id="UP001265259">
    <property type="component" value="Unassembled WGS sequence"/>
</dbReference>
<evidence type="ECO:0000313" key="3">
    <source>
        <dbReference type="Proteomes" id="UP001265259"/>
    </source>
</evidence>
<feature type="transmembrane region" description="Helical" evidence="1">
    <location>
        <begin position="24"/>
        <end position="47"/>
    </location>
</feature>
<feature type="transmembrane region" description="Helical" evidence="1">
    <location>
        <begin position="89"/>
        <end position="107"/>
    </location>
</feature>
<feature type="transmembrane region" description="Helical" evidence="1">
    <location>
        <begin position="53"/>
        <end position="77"/>
    </location>
</feature>